<dbReference type="InterPro" id="IPR036396">
    <property type="entry name" value="Cyt_P450_sf"/>
</dbReference>
<evidence type="ECO:0000256" key="7">
    <source>
        <dbReference type="ARBA" id="ARBA00023002"/>
    </source>
</evidence>
<evidence type="ECO:0000256" key="1">
    <source>
        <dbReference type="ARBA" id="ARBA00004167"/>
    </source>
</evidence>
<dbReference type="PRINTS" id="PR00463">
    <property type="entry name" value="EP450I"/>
</dbReference>
<dbReference type="SUPFAM" id="SSF48264">
    <property type="entry name" value="Cytochrome P450"/>
    <property type="match status" value="2"/>
</dbReference>
<keyword evidence="4" id="KW-0812">Transmembrane</keyword>
<comment type="caution">
    <text evidence="11">The sequence shown here is derived from an EMBL/GenBank/DDBJ whole genome shotgun (WGS) entry which is preliminary data.</text>
</comment>
<evidence type="ECO:0000256" key="3">
    <source>
        <dbReference type="ARBA" id="ARBA00022617"/>
    </source>
</evidence>
<keyword evidence="6" id="KW-1133">Transmembrane helix</keyword>
<dbReference type="Proteomes" id="UP001237642">
    <property type="component" value="Unassembled WGS sequence"/>
</dbReference>
<dbReference type="InterPro" id="IPR001128">
    <property type="entry name" value="Cyt_P450"/>
</dbReference>
<evidence type="ECO:0000313" key="11">
    <source>
        <dbReference type="EMBL" id="KAK1392386.1"/>
    </source>
</evidence>
<dbReference type="Pfam" id="PF00067">
    <property type="entry name" value="p450"/>
    <property type="match status" value="1"/>
</dbReference>
<dbReference type="InterPro" id="IPR002401">
    <property type="entry name" value="Cyt_P450_E_grp-I"/>
</dbReference>
<dbReference type="InterPro" id="IPR050651">
    <property type="entry name" value="Plant_Cytochrome_P450_Monoox"/>
</dbReference>
<keyword evidence="9" id="KW-0503">Monooxygenase</keyword>
<keyword evidence="5" id="KW-0479">Metal-binding</keyword>
<reference evidence="11" key="1">
    <citation type="submission" date="2023-02" db="EMBL/GenBank/DDBJ databases">
        <title>Genome of toxic invasive species Heracleum sosnowskyi carries increased number of genes despite the absence of recent whole-genome duplications.</title>
        <authorList>
            <person name="Schelkunov M."/>
            <person name="Shtratnikova V."/>
            <person name="Makarenko M."/>
            <person name="Klepikova A."/>
            <person name="Omelchenko D."/>
            <person name="Novikova G."/>
            <person name="Obukhova E."/>
            <person name="Bogdanov V."/>
            <person name="Penin A."/>
            <person name="Logacheva M."/>
        </authorList>
    </citation>
    <scope>NUCLEOTIDE SEQUENCE</scope>
    <source>
        <strain evidence="11">Hsosn_3</strain>
        <tissue evidence="11">Leaf</tissue>
    </source>
</reference>
<keyword evidence="8" id="KW-0408">Iron</keyword>
<gene>
    <name evidence="11" type="ORF">POM88_011442</name>
</gene>
<dbReference type="PANTHER" id="PTHR47947:SF62">
    <property type="entry name" value="CYTOCHROME P450, FAMILY 81, SUBFAMILY D, POLYPEPTIDE 5"/>
    <property type="match status" value="1"/>
</dbReference>
<evidence type="ECO:0000256" key="8">
    <source>
        <dbReference type="ARBA" id="ARBA00023004"/>
    </source>
</evidence>
<evidence type="ECO:0000256" key="2">
    <source>
        <dbReference type="ARBA" id="ARBA00010617"/>
    </source>
</evidence>
<accession>A0AAD8N187</accession>
<name>A0AAD8N187_9APIA</name>
<dbReference type="GO" id="GO:0004497">
    <property type="term" value="F:monooxygenase activity"/>
    <property type="evidence" value="ECO:0007669"/>
    <property type="project" value="UniProtKB-KW"/>
</dbReference>
<dbReference type="AlphaFoldDB" id="A0AAD8N187"/>
<comment type="similarity">
    <text evidence="2">Belongs to the cytochrome P450 family.</text>
</comment>
<comment type="subcellular location">
    <subcellularLocation>
        <location evidence="1">Membrane</location>
        <topology evidence="1">Single-pass membrane protein</topology>
    </subcellularLocation>
</comment>
<dbReference type="EMBL" id="JAUIZM010000003">
    <property type="protein sequence ID" value="KAK1392386.1"/>
    <property type="molecule type" value="Genomic_DNA"/>
</dbReference>
<evidence type="ECO:0000256" key="4">
    <source>
        <dbReference type="ARBA" id="ARBA00022692"/>
    </source>
</evidence>
<evidence type="ECO:0000256" key="5">
    <source>
        <dbReference type="ARBA" id="ARBA00022723"/>
    </source>
</evidence>
<keyword evidence="10" id="KW-0472">Membrane</keyword>
<dbReference type="PANTHER" id="PTHR47947">
    <property type="entry name" value="CYTOCHROME P450 82C3-RELATED"/>
    <property type="match status" value="1"/>
</dbReference>
<evidence type="ECO:0000256" key="6">
    <source>
        <dbReference type="ARBA" id="ARBA00022989"/>
    </source>
</evidence>
<protein>
    <submittedName>
        <fullName evidence="11">Isoflavone 2'-hydroxylase-like</fullName>
    </submittedName>
</protein>
<dbReference type="GO" id="GO:0009805">
    <property type="term" value="P:coumarin biosynthetic process"/>
    <property type="evidence" value="ECO:0007669"/>
    <property type="project" value="UniProtKB-ARBA"/>
</dbReference>
<dbReference type="GO" id="GO:0016020">
    <property type="term" value="C:membrane"/>
    <property type="evidence" value="ECO:0007669"/>
    <property type="project" value="UniProtKB-SubCell"/>
</dbReference>
<dbReference type="GO" id="GO:0005506">
    <property type="term" value="F:iron ion binding"/>
    <property type="evidence" value="ECO:0007669"/>
    <property type="project" value="InterPro"/>
</dbReference>
<evidence type="ECO:0000256" key="9">
    <source>
        <dbReference type="ARBA" id="ARBA00023033"/>
    </source>
</evidence>
<dbReference type="GO" id="GO:0016705">
    <property type="term" value="F:oxidoreductase activity, acting on paired donors, with incorporation or reduction of molecular oxygen"/>
    <property type="evidence" value="ECO:0007669"/>
    <property type="project" value="InterPro"/>
</dbReference>
<proteinExistence type="inferred from homology"/>
<sequence length="463" mass="53463">MLDISVNSNIGDLFPILRWFDYGGVEKKMLDIMKRLDCFLQGLIDKRRGNRLIVDDDVNDEDTTQHRKNWKKKTMIDHLLLLQNSEPENYTDNIIKGIILKQQKNNPPSPRSLPLLGHLHLIKEPLHQTLETLSSKYGDILLLRFGLKKVLVLCSPSAVQECFTKNDTIFANRPVSMATTHLSYNFTTMTVAPYGDLWRNLRRLAAVEIFSPNRIAFFEELRDNEVRLLINQLMQKCRVGDLSSAKVELKTTFNELAFNILSMTIGGKRYYGENVEDAEEARNVRYVMREMLDISVNSNIGDLFPILRWFDYGGVEKKMLDIMKRLDCFLQGLIDKRRGDRLIVDDDVNDEDTTQHRKNWKKKTMIDHLLLLQNSEPENYTDNIIKGIILVLLIAGTDTLSLTMEWAMALLLNHPESIEKVFEWERIGVELEDMTEGPGFSTPKIKPLEAICKPRAATQYPLF</sequence>
<keyword evidence="3" id="KW-0349">Heme</keyword>
<organism evidence="11 12">
    <name type="scientific">Heracleum sosnowskyi</name>
    <dbReference type="NCBI Taxonomy" id="360622"/>
    <lineage>
        <taxon>Eukaryota</taxon>
        <taxon>Viridiplantae</taxon>
        <taxon>Streptophyta</taxon>
        <taxon>Embryophyta</taxon>
        <taxon>Tracheophyta</taxon>
        <taxon>Spermatophyta</taxon>
        <taxon>Magnoliopsida</taxon>
        <taxon>eudicotyledons</taxon>
        <taxon>Gunneridae</taxon>
        <taxon>Pentapetalae</taxon>
        <taxon>asterids</taxon>
        <taxon>campanulids</taxon>
        <taxon>Apiales</taxon>
        <taxon>Apiaceae</taxon>
        <taxon>Apioideae</taxon>
        <taxon>apioid superclade</taxon>
        <taxon>Tordylieae</taxon>
        <taxon>Tordyliinae</taxon>
        <taxon>Heracleum</taxon>
    </lineage>
</organism>
<dbReference type="Gene3D" id="1.10.630.10">
    <property type="entry name" value="Cytochrome P450"/>
    <property type="match status" value="1"/>
</dbReference>
<evidence type="ECO:0000256" key="10">
    <source>
        <dbReference type="ARBA" id="ARBA00023136"/>
    </source>
</evidence>
<dbReference type="GO" id="GO:0020037">
    <property type="term" value="F:heme binding"/>
    <property type="evidence" value="ECO:0007669"/>
    <property type="project" value="InterPro"/>
</dbReference>
<reference evidence="11" key="2">
    <citation type="submission" date="2023-05" db="EMBL/GenBank/DDBJ databases">
        <authorList>
            <person name="Schelkunov M.I."/>
        </authorList>
    </citation>
    <scope>NUCLEOTIDE SEQUENCE</scope>
    <source>
        <strain evidence="11">Hsosn_3</strain>
        <tissue evidence="11">Leaf</tissue>
    </source>
</reference>
<keyword evidence="12" id="KW-1185">Reference proteome</keyword>
<keyword evidence="7" id="KW-0560">Oxidoreductase</keyword>
<evidence type="ECO:0000313" key="12">
    <source>
        <dbReference type="Proteomes" id="UP001237642"/>
    </source>
</evidence>